<evidence type="ECO:0000313" key="2">
    <source>
        <dbReference type="Proteomes" id="UP001058461"/>
    </source>
</evidence>
<dbReference type="RefSeq" id="WP_255853269.1">
    <property type="nucleotide sequence ID" value="NZ_CP073347.1"/>
</dbReference>
<reference evidence="1" key="1">
    <citation type="submission" date="2021-04" db="EMBL/GenBank/DDBJ databases">
        <title>Oceanospirillales bacteria with DddD are important DMSP degraders in coastal seawater.</title>
        <authorList>
            <person name="Liu J."/>
        </authorList>
    </citation>
    <scope>NUCLEOTIDE SEQUENCE</scope>
    <source>
        <strain evidence="1">D13-1</strain>
    </source>
</reference>
<accession>A0ABY5HHB3</accession>
<dbReference type="InterPro" id="IPR027417">
    <property type="entry name" value="P-loop_NTPase"/>
</dbReference>
<gene>
    <name evidence="1" type="ORF">KDW95_18455</name>
</gene>
<dbReference type="EMBL" id="CP073347">
    <property type="protein sequence ID" value="UTW11231.1"/>
    <property type="molecule type" value="Genomic_DNA"/>
</dbReference>
<name>A0ABY5HHB3_9GAMM</name>
<keyword evidence="2" id="KW-1185">Reference proteome</keyword>
<proteinExistence type="predicted"/>
<dbReference type="Proteomes" id="UP001058461">
    <property type="component" value="Chromosome"/>
</dbReference>
<dbReference type="SUPFAM" id="SSF52540">
    <property type="entry name" value="P-loop containing nucleoside triphosphate hydrolases"/>
    <property type="match status" value="1"/>
</dbReference>
<organism evidence="1 2">
    <name type="scientific">Marinobacterium rhizophilum</name>
    <dbReference type="NCBI Taxonomy" id="420402"/>
    <lineage>
        <taxon>Bacteria</taxon>
        <taxon>Pseudomonadati</taxon>
        <taxon>Pseudomonadota</taxon>
        <taxon>Gammaproteobacteria</taxon>
        <taxon>Oceanospirillales</taxon>
        <taxon>Oceanospirillaceae</taxon>
        <taxon>Marinobacterium</taxon>
    </lineage>
</organism>
<evidence type="ECO:0000313" key="1">
    <source>
        <dbReference type="EMBL" id="UTW11231.1"/>
    </source>
</evidence>
<dbReference type="Gene3D" id="3.40.50.300">
    <property type="entry name" value="P-loop containing nucleotide triphosphate hydrolases"/>
    <property type="match status" value="1"/>
</dbReference>
<protein>
    <submittedName>
        <fullName evidence="1">Mobilization protein MobD</fullName>
    </submittedName>
</protein>
<sequence>MSTIHFIGGEKGGVGKSVLARLLSQYFLDRSMPYLGLDADQSHATLSRFYPEFTRPINLDSFESTDQIMELALENDEQILIDLPAQSERFLDRWIDQNGVLDMCAELQIPLLYWYLVDDGLDSVALLETFMAKYGNRLNIAIIKNEGRGTNFAAIDAVLHSAAGTAGGKAQHAALPALHRETMRKIDELSFSFWGAENIKDKNLEHLSLMERQRTRVWLKKTYSLFDDLFTGLAY</sequence>